<evidence type="ECO:0000313" key="2">
    <source>
        <dbReference type="Proteomes" id="UP000295706"/>
    </source>
</evidence>
<dbReference type="EMBL" id="SMJU01000002">
    <property type="protein sequence ID" value="TDB67874.1"/>
    <property type="molecule type" value="Genomic_DNA"/>
</dbReference>
<proteinExistence type="predicted"/>
<accession>A0A4R4KIA2</accession>
<gene>
    <name evidence="1" type="ORF">EZE20_02820</name>
</gene>
<organism evidence="1 2">
    <name type="scientific">Arundinibacter roseus</name>
    <dbReference type="NCBI Taxonomy" id="2070510"/>
    <lineage>
        <taxon>Bacteria</taxon>
        <taxon>Pseudomonadati</taxon>
        <taxon>Bacteroidota</taxon>
        <taxon>Cytophagia</taxon>
        <taxon>Cytophagales</taxon>
        <taxon>Spirosomataceae</taxon>
        <taxon>Arundinibacter</taxon>
    </lineage>
</organism>
<evidence type="ECO:0000313" key="1">
    <source>
        <dbReference type="EMBL" id="TDB67874.1"/>
    </source>
</evidence>
<dbReference type="AlphaFoldDB" id="A0A4R4KIA2"/>
<name>A0A4R4KIA2_9BACT</name>
<comment type="caution">
    <text evidence="1">The sequence shown here is derived from an EMBL/GenBank/DDBJ whole genome shotgun (WGS) entry which is preliminary data.</text>
</comment>
<protein>
    <submittedName>
        <fullName evidence="1">Uncharacterized protein</fullName>
    </submittedName>
</protein>
<sequence length="491" mass="55223">MKSFGYKKIAQRSFASNPSFDESRNHYLEGSLRKKVEAVLQKQWINEWSSFGPSYATVTQKTKFYEALSNTLLVVYHARYPNTSAGERTISRDTVRRFLLDNYTGKFYEQNKDLFAVFAGYDSWKDFVDKSSASSIPPPPVEVATEEIPAPPLPIPTESKSQNWIWGLLAVTWFLASLTAYFFVRPDQAPSVNSNAPVLSQINLRIVSASNAQKAPSLIKFAYDLGENSYDSAFINFGDGKKILSSPSGTVSQLFFHPKVTLAHIRIVKNGKNFVKSFQIPIKTDHWQAQIGKSLFFPADKIIQGNTLHLPLSQLPFQTIKEDFYTQYSYVQPFTCSMDTMVFEARIKNPMKEGGISCFDSEIALIGNSENKLSSLAFNLLHPSCIQYGYLKIADTQVGYDHANQQLGKLLPALGVDLSDWITVKVVCKNKVAELYVNEKLRHRQPYEGQIGELQAISLQFKGTGFVDWVQLRTLAGDIHYTEDFGGSALQ</sequence>
<dbReference type="RefSeq" id="WP_132114293.1">
    <property type="nucleotide sequence ID" value="NZ_SMJU01000002.1"/>
</dbReference>
<keyword evidence="2" id="KW-1185">Reference proteome</keyword>
<reference evidence="1 2" key="1">
    <citation type="submission" date="2019-02" db="EMBL/GenBank/DDBJ databases">
        <title>Arundinibacter roseus gen. nov., sp. nov., a new member of the family Cytophagaceae.</title>
        <authorList>
            <person name="Szuroczki S."/>
            <person name="Khayer B."/>
            <person name="Sproer C."/>
            <person name="Toumi M."/>
            <person name="Szabo A."/>
            <person name="Felfoldi T."/>
            <person name="Schumann P."/>
            <person name="Toth E."/>
        </authorList>
    </citation>
    <scope>NUCLEOTIDE SEQUENCE [LARGE SCALE GENOMIC DNA]</scope>
    <source>
        <strain evidence="1 2">DMA-k-7a</strain>
    </source>
</reference>
<dbReference type="OrthoDB" id="910866at2"/>
<dbReference type="Proteomes" id="UP000295706">
    <property type="component" value="Unassembled WGS sequence"/>
</dbReference>